<evidence type="ECO:0000313" key="3">
    <source>
        <dbReference type="RefSeq" id="XP_012910235.1"/>
    </source>
</evidence>
<sequence>MGQPAPRTARRPVDGIWECLGGGVGPLTPGSLVRLLWEGARPGGGLCPSREEEMTKFQISWIYCEIFLCILDVSIIKELVTFKDVSGGFTEAEWGCQDPTQRKLHRAVMLENYSQLPAVSVGDLNENSMESLQEKGLRDGSII</sequence>
<dbReference type="CTD" id="8187"/>
<dbReference type="PANTHER" id="PTHR23232">
    <property type="entry name" value="KRAB DOMAIN C2H2 ZINC FINGER"/>
    <property type="match status" value="1"/>
</dbReference>
<dbReference type="InterPro" id="IPR001909">
    <property type="entry name" value="KRAB"/>
</dbReference>
<organism evidence="2 3">
    <name type="scientific">Mustela putorius furo</name>
    <name type="common">European domestic ferret</name>
    <name type="synonym">Mustela furo</name>
    <dbReference type="NCBI Taxonomy" id="9669"/>
    <lineage>
        <taxon>Eukaryota</taxon>
        <taxon>Metazoa</taxon>
        <taxon>Chordata</taxon>
        <taxon>Craniata</taxon>
        <taxon>Vertebrata</taxon>
        <taxon>Euteleostomi</taxon>
        <taxon>Mammalia</taxon>
        <taxon>Eutheria</taxon>
        <taxon>Laurasiatheria</taxon>
        <taxon>Carnivora</taxon>
        <taxon>Caniformia</taxon>
        <taxon>Musteloidea</taxon>
        <taxon>Mustelidae</taxon>
        <taxon>Mustelinae</taxon>
        <taxon>Mustela</taxon>
    </lineage>
</organism>
<dbReference type="CDD" id="cd07765">
    <property type="entry name" value="KRAB_A-box"/>
    <property type="match status" value="1"/>
</dbReference>
<dbReference type="KEGG" id="mpuf:106003431"/>
<dbReference type="InterPro" id="IPR036051">
    <property type="entry name" value="KRAB_dom_sf"/>
</dbReference>
<feature type="domain" description="KRAB" evidence="1">
    <location>
        <begin position="80"/>
        <end position="143"/>
    </location>
</feature>
<protein>
    <submittedName>
        <fullName evidence="3">Zinc finger protein 239 isoform X2</fullName>
    </submittedName>
</protein>
<dbReference type="SUPFAM" id="SSF109640">
    <property type="entry name" value="KRAB domain (Kruppel-associated box)"/>
    <property type="match status" value="1"/>
</dbReference>
<dbReference type="PROSITE" id="PS50805">
    <property type="entry name" value="KRAB"/>
    <property type="match status" value="1"/>
</dbReference>
<gene>
    <name evidence="3" type="primary">ZNF239</name>
</gene>
<proteinExistence type="predicted"/>
<evidence type="ECO:0000313" key="2">
    <source>
        <dbReference type="Proteomes" id="UP000000715"/>
    </source>
</evidence>
<dbReference type="RefSeq" id="XP_012910235.1">
    <property type="nucleotide sequence ID" value="XM_013054781.2"/>
</dbReference>
<dbReference type="GeneID" id="106003431"/>
<accession>A0A8U0NTG4</accession>
<name>A0A8U0NTG4_MUSPF</name>
<dbReference type="GO" id="GO:0006355">
    <property type="term" value="P:regulation of DNA-templated transcription"/>
    <property type="evidence" value="ECO:0007669"/>
    <property type="project" value="InterPro"/>
</dbReference>
<evidence type="ECO:0000259" key="1">
    <source>
        <dbReference type="PROSITE" id="PS50805"/>
    </source>
</evidence>
<dbReference type="OrthoDB" id="654211at2759"/>
<dbReference type="PANTHER" id="PTHR23232:SF142">
    <property type="entry name" value="GASTRULA ZINC FINGER PROTEIN XLCGF57.1-LIKE-RELATED"/>
    <property type="match status" value="1"/>
</dbReference>
<dbReference type="AlphaFoldDB" id="A0A8U0NTG4"/>
<dbReference type="Pfam" id="PF01352">
    <property type="entry name" value="KRAB"/>
    <property type="match status" value="1"/>
</dbReference>
<dbReference type="Gene3D" id="6.10.140.140">
    <property type="match status" value="1"/>
</dbReference>
<dbReference type="SMART" id="SM00349">
    <property type="entry name" value="KRAB"/>
    <property type="match status" value="1"/>
</dbReference>
<dbReference type="InterPro" id="IPR050169">
    <property type="entry name" value="Krueppel_C2H2_ZnF"/>
</dbReference>
<dbReference type="Proteomes" id="UP000000715">
    <property type="component" value="Unplaced"/>
</dbReference>
<keyword evidence="2" id="KW-1185">Reference proteome</keyword>
<reference evidence="3" key="1">
    <citation type="submission" date="2025-08" db="UniProtKB">
        <authorList>
            <consortium name="RefSeq"/>
        </authorList>
    </citation>
    <scope>IDENTIFICATION</scope>
    <source>
        <tissue evidence="3">Brain</tissue>
    </source>
</reference>